<dbReference type="PANTHER" id="PTHR33064:SF37">
    <property type="entry name" value="RIBONUCLEASE H"/>
    <property type="match status" value="1"/>
</dbReference>
<dbReference type="Pfam" id="PF00078">
    <property type="entry name" value="RVT_1"/>
    <property type="match status" value="1"/>
</dbReference>
<dbReference type="AlphaFoldDB" id="A0AAD2CRP8"/>
<reference evidence="2" key="1">
    <citation type="submission" date="2023-08" db="EMBL/GenBank/DDBJ databases">
        <authorList>
            <person name="Audoor S."/>
            <person name="Bilcke G."/>
        </authorList>
    </citation>
    <scope>NUCLEOTIDE SEQUENCE</scope>
</reference>
<dbReference type="InterPro" id="IPR043502">
    <property type="entry name" value="DNA/RNA_pol_sf"/>
</dbReference>
<evidence type="ECO:0000313" key="3">
    <source>
        <dbReference type="Proteomes" id="UP001295423"/>
    </source>
</evidence>
<proteinExistence type="predicted"/>
<dbReference type="PROSITE" id="PS50878">
    <property type="entry name" value="RT_POL"/>
    <property type="match status" value="1"/>
</dbReference>
<dbReference type="Proteomes" id="UP001295423">
    <property type="component" value="Unassembled WGS sequence"/>
</dbReference>
<dbReference type="InterPro" id="IPR051320">
    <property type="entry name" value="Viral_Replic_Matur_Polypro"/>
</dbReference>
<gene>
    <name evidence="2" type="ORF">CYCCA115_LOCUS8697</name>
</gene>
<dbReference type="PANTHER" id="PTHR33064">
    <property type="entry name" value="POL PROTEIN"/>
    <property type="match status" value="1"/>
</dbReference>
<name>A0AAD2CRP8_9STRA</name>
<accession>A0AAD2CRP8</accession>
<dbReference type="InterPro" id="IPR043128">
    <property type="entry name" value="Rev_trsase/Diguanyl_cyclase"/>
</dbReference>
<evidence type="ECO:0000313" key="2">
    <source>
        <dbReference type="EMBL" id="CAJ1944011.1"/>
    </source>
</evidence>
<dbReference type="Gene3D" id="3.30.70.270">
    <property type="match status" value="1"/>
</dbReference>
<dbReference type="SUPFAM" id="SSF56672">
    <property type="entry name" value="DNA/RNA polymerases"/>
    <property type="match status" value="1"/>
</dbReference>
<organism evidence="2 3">
    <name type="scientific">Cylindrotheca closterium</name>
    <dbReference type="NCBI Taxonomy" id="2856"/>
    <lineage>
        <taxon>Eukaryota</taxon>
        <taxon>Sar</taxon>
        <taxon>Stramenopiles</taxon>
        <taxon>Ochrophyta</taxon>
        <taxon>Bacillariophyta</taxon>
        <taxon>Bacillariophyceae</taxon>
        <taxon>Bacillariophycidae</taxon>
        <taxon>Bacillariales</taxon>
        <taxon>Bacillariaceae</taxon>
        <taxon>Cylindrotheca</taxon>
    </lineage>
</organism>
<dbReference type="EMBL" id="CAKOGP040001180">
    <property type="protein sequence ID" value="CAJ1944011.1"/>
    <property type="molecule type" value="Genomic_DNA"/>
</dbReference>
<sequence length="155" mass="17500">MERSFIYCSQGKRTMPPCHGLLSLKLNVPKLSLSTSKNSDLLTDMGAMPSAYIFQEAMNRLMEGLGDVLTYLDDVLCVTKGDFEVHLQRLKLCLQRLHKAGLQVNLPKSEFATQQFKYLGYLVLHQGICRSDSAVETPKNFETITLIPWHAQLLP</sequence>
<dbReference type="InterPro" id="IPR000477">
    <property type="entry name" value="RT_dom"/>
</dbReference>
<comment type="caution">
    <text evidence="2">The sequence shown here is derived from an EMBL/GenBank/DDBJ whole genome shotgun (WGS) entry which is preliminary data.</text>
</comment>
<feature type="domain" description="Reverse transcriptase" evidence="1">
    <location>
        <begin position="1"/>
        <end position="123"/>
    </location>
</feature>
<protein>
    <recommendedName>
        <fullName evidence="1">Reverse transcriptase domain-containing protein</fullName>
    </recommendedName>
</protein>
<evidence type="ECO:0000259" key="1">
    <source>
        <dbReference type="PROSITE" id="PS50878"/>
    </source>
</evidence>
<keyword evidence="3" id="KW-1185">Reference proteome</keyword>